<name>C8WLR4_EGGLE</name>
<reference evidence="2 3" key="1">
    <citation type="journal article" date="2009" name="Stand. Genomic Sci.">
        <title>Complete genome sequence of Eggerthella lenta type strain (IPP VPI 0255).</title>
        <authorList>
            <person name="Saunders E."/>
            <person name="Pukall R."/>
            <person name="Abt B."/>
            <person name="Lapidus A."/>
            <person name="Glavina Del Rio T."/>
            <person name="Copeland A."/>
            <person name="Tice H."/>
            <person name="Cheng J.F."/>
            <person name="Lucas S."/>
            <person name="Chen F."/>
            <person name="Nolan M."/>
            <person name="Bruce D."/>
            <person name="Goodwin L."/>
            <person name="Pitluck S."/>
            <person name="Ivanova N."/>
            <person name="Mavromatis K."/>
            <person name="Ovchinnikova G."/>
            <person name="Pati A."/>
            <person name="Chen A."/>
            <person name="Palaniappan K."/>
            <person name="Land M."/>
            <person name="Hauser L."/>
            <person name="Chang Y.J."/>
            <person name="Jeffries C.D."/>
            <person name="Chain P."/>
            <person name="Meincke L."/>
            <person name="Sims D."/>
            <person name="Brettin T."/>
            <person name="Detter J.C."/>
            <person name="Goker M."/>
            <person name="Bristow J."/>
            <person name="Eisen J.A."/>
            <person name="Markowitz V."/>
            <person name="Hugenholtz P."/>
            <person name="Kyrpides N.C."/>
            <person name="Klenk H.P."/>
            <person name="Han C."/>
        </authorList>
    </citation>
    <scope>NUCLEOTIDE SEQUENCE [LARGE SCALE GENOMIC DNA]</scope>
    <source>
        <strain evidence="3">ATCC 25559 / DSM 2243 / CCUG 17323 / JCM 9979 / KCTC 3265 / NCTC 11813 / VPI 0255 / 1899 B</strain>
    </source>
</reference>
<dbReference type="AlphaFoldDB" id="C8WLR4"/>
<feature type="region of interest" description="Disordered" evidence="1">
    <location>
        <begin position="127"/>
        <end position="149"/>
    </location>
</feature>
<sequence>MCANDPYTSSCKRKTPLLSVCLCFTPLEAERCASVASSPSLWPGGAPLSPGRSVFMPLASSNPPRQCMEPAPTQRQSGRAAEPPPEPSPSHVPRCERAISPTYAAKPGLTCTAACRFLCRTASDQARRASGRWPKGASEPPASFRGAGRPELCQSRFNSERQPMCCKNAGLAVPARSGGAFRGGDKARTGITPRRSSGRSVGRDRRPPKTAKPTFLQHIVWRSRAAEHCRAVGRAAWTRIDSHDNLKAAPARRAASPTSIIAGGENRLPPPTPNRAADFVMGAILRPTRPRPAEPAGRETTAEGRAAASLSANGIPTASLDAHKHFT</sequence>
<dbReference type="PaxDb" id="479437-Elen_2574"/>
<dbReference type="Proteomes" id="UP000001377">
    <property type="component" value="Chromosome"/>
</dbReference>
<dbReference type="HOGENOM" id="CLU_849251_0_0_11"/>
<dbReference type="KEGG" id="ele:Elen_2574"/>
<evidence type="ECO:0000256" key="1">
    <source>
        <dbReference type="SAM" id="MobiDB-lite"/>
    </source>
</evidence>
<feature type="region of interest" description="Disordered" evidence="1">
    <location>
        <begin position="177"/>
        <end position="211"/>
    </location>
</feature>
<dbReference type="EMBL" id="CP001726">
    <property type="protein sequence ID" value="ACV56527.1"/>
    <property type="molecule type" value="Genomic_DNA"/>
</dbReference>
<evidence type="ECO:0000313" key="2">
    <source>
        <dbReference type="EMBL" id="ACV56527.1"/>
    </source>
</evidence>
<evidence type="ECO:0000313" key="3">
    <source>
        <dbReference type="Proteomes" id="UP000001377"/>
    </source>
</evidence>
<gene>
    <name evidence="2" type="ordered locus">Elen_2574</name>
</gene>
<protein>
    <submittedName>
        <fullName evidence="2">Uncharacterized protein</fullName>
    </submittedName>
</protein>
<accession>C8WLR4</accession>
<proteinExistence type="predicted"/>
<feature type="region of interest" description="Disordered" evidence="1">
    <location>
        <begin position="53"/>
        <end position="94"/>
    </location>
</feature>
<keyword evidence="3" id="KW-1185">Reference proteome</keyword>
<organism evidence="2 3">
    <name type="scientific">Eggerthella lenta (strain ATCC 25559 / DSM 2243 / CCUG 17323 / JCM 9979 / KCTC 3265 / NCTC 11813 / VPI 0255 / 1899 B)</name>
    <name type="common">Eubacterium lentum</name>
    <dbReference type="NCBI Taxonomy" id="479437"/>
    <lineage>
        <taxon>Bacteria</taxon>
        <taxon>Bacillati</taxon>
        <taxon>Actinomycetota</taxon>
        <taxon>Coriobacteriia</taxon>
        <taxon>Eggerthellales</taxon>
        <taxon>Eggerthellaceae</taxon>
        <taxon>Eggerthella</taxon>
    </lineage>
</organism>
<feature type="region of interest" description="Disordered" evidence="1">
    <location>
        <begin position="287"/>
        <end position="327"/>
    </location>
</feature>